<evidence type="ECO:0000256" key="2">
    <source>
        <dbReference type="ARBA" id="ARBA00005417"/>
    </source>
</evidence>
<keyword evidence="6 9" id="KW-0067">ATP-binding</keyword>
<feature type="domain" description="ABC transporter" evidence="8">
    <location>
        <begin position="5"/>
        <end position="251"/>
    </location>
</feature>
<dbReference type="Proteomes" id="UP000007161">
    <property type="component" value="Chromosome"/>
</dbReference>
<comment type="similarity">
    <text evidence="2">Belongs to the ABC transporter superfamily.</text>
</comment>
<dbReference type="InterPro" id="IPR013563">
    <property type="entry name" value="Oligopep_ABC_C"/>
</dbReference>
<evidence type="ECO:0000313" key="9">
    <source>
        <dbReference type="EMBL" id="AEX86303.1"/>
    </source>
</evidence>
<dbReference type="InterPro" id="IPR050388">
    <property type="entry name" value="ABC_Ni/Peptide_Import"/>
</dbReference>
<dbReference type="PANTHER" id="PTHR43297:SF2">
    <property type="entry name" value="DIPEPTIDE TRANSPORT ATP-BINDING PROTEIN DPPD"/>
    <property type="match status" value="1"/>
</dbReference>
<dbReference type="STRING" id="443254.Marpi_1923"/>
<dbReference type="GO" id="GO:0016887">
    <property type="term" value="F:ATP hydrolysis activity"/>
    <property type="evidence" value="ECO:0007669"/>
    <property type="project" value="InterPro"/>
</dbReference>
<accession>H2J6M2</accession>
<dbReference type="NCBIfam" id="TIGR01727">
    <property type="entry name" value="oligo_HPY"/>
    <property type="match status" value="1"/>
</dbReference>
<dbReference type="AlphaFoldDB" id="H2J6M2"/>
<dbReference type="SUPFAM" id="SSF52540">
    <property type="entry name" value="P-loop containing nucleoside triphosphate hydrolases"/>
    <property type="match status" value="1"/>
</dbReference>
<dbReference type="Pfam" id="PF00005">
    <property type="entry name" value="ABC_tran"/>
    <property type="match status" value="1"/>
</dbReference>
<organism evidence="9 10">
    <name type="scientific">Marinitoga piezophila (strain DSM 14283 / JCM 11233 / KA3)</name>
    <dbReference type="NCBI Taxonomy" id="443254"/>
    <lineage>
        <taxon>Bacteria</taxon>
        <taxon>Thermotogati</taxon>
        <taxon>Thermotogota</taxon>
        <taxon>Thermotogae</taxon>
        <taxon>Petrotogales</taxon>
        <taxon>Petrotogaceae</taxon>
        <taxon>Marinitoga</taxon>
    </lineage>
</organism>
<evidence type="ECO:0000256" key="7">
    <source>
        <dbReference type="ARBA" id="ARBA00023136"/>
    </source>
</evidence>
<reference evidence="10" key="2">
    <citation type="submission" date="2012-01" db="EMBL/GenBank/DDBJ databases">
        <title>Complete sequence of chromosome of Marinitoga piezophila KA3.</title>
        <authorList>
            <person name="Lucas S."/>
            <person name="Han J."/>
            <person name="Lapidus A."/>
            <person name="Cheng J.-F."/>
            <person name="Goodwin L."/>
            <person name="Pitluck S."/>
            <person name="Peters L."/>
            <person name="Mikhailova N."/>
            <person name="Teshima H."/>
            <person name="Detter J.C."/>
            <person name="Han C."/>
            <person name="Tapia R."/>
            <person name="Land M."/>
            <person name="Hauser L."/>
            <person name="Kyrpides N."/>
            <person name="Ivanova N."/>
            <person name="Pagani I."/>
            <person name="Jebbar M."/>
            <person name="Vannier P."/>
            <person name="Oger P."/>
            <person name="Cario A."/>
            <person name="Bartlett D."/>
            <person name="Noll K.M."/>
            <person name="Woyke T."/>
        </authorList>
    </citation>
    <scope>NUCLEOTIDE SEQUENCE [LARGE SCALE GENOMIC DNA]</scope>
    <source>
        <strain evidence="10">DSM 14283 / JCM 11233 / KA3</strain>
    </source>
</reference>
<dbReference type="PROSITE" id="PS00211">
    <property type="entry name" value="ABC_TRANSPORTER_1"/>
    <property type="match status" value="1"/>
</dbReference>
<keyword evidence="7" id="KW-0472">Membrane</keyword>
<dbReference type="GO" id="GO:0005524">
    <property type="term" value="F:ATP binding"/>
    <property type="evidence" value="ECO:0007669"/>
    <property type="project" value="UniProtKB-KW"/>
</dbReference>
<dbReference type="SMART" id="SM00382">
    <property type="entry name" value="AAA"/>
    <property type="match status" value="1"/>
</dbReference>
<comment type="subcellular location">
    <subcellularLocation>
        <location evidence="1">Cell membrane</location>
        <topology evidence="1">Peripheral membrane protein</topology>
    </subcellularLocation>
</comment>
<keyword evidence="3" id="KW-0813">Transport</keyword>
<sequence>MILQIKNLNINYEVRNGWVSAVQNVNLSIKENETVGLVGESGCGKSTLGKSLLKILPKNARIDGEILFKGENIAPYNERQMRKIRGKNISMIFQDPMTSLNPIMKVKDLFLETIKAHYPKIPEDEAFKMSAKILEEVGIDPVRMNEYSFQFSGGMRQRVMIALSLVLKPDLVIADEPTTSLDVIVQAQIMEVLKKLKDEHNMSMILITHDLGVVAELADRIGVMYAGHLVELSTAEKIYYEPKHPYTQALLKSIPNTNIDDRELRYIPGDLPNLVKPPKGCRFANRCPYATEKCHNEVPPDFEVDGTRVKCWLYEKVKA</sequence>
<dbReference type="Gene3D" id="3.40.50.300">
    <property type="entry name" value="P-loop containing nucleotide triphosphate hydrolases"/>
    <property type="match status" value="1"/>
</dbReference>
<dbReference type="HOGENOM" id="CLU_000604_1_23_0"/>
<gene>
    <name evidence="9" type="ordered locus">Marpi_1923</name>
</gene>
<evidence type="ECO:0000256" key="5">
    <source>
        <dbReference type="ARBA" id="ARBA00022741"/>
    </source>
</evidence>
<dbReference type="PANTHER" id="PTHR43297">
    <property type="entry name" value="OLIGOPEPTIDE TRANSPORT ATP-BINDING PROTEIN APPD"/>
    <property type="match status" value="1"/>
</dbReference>
<evidence type="ECO:0000313" key="10">
    <source>
        <dbReference type="Proteomes" id="UP000007161"/>
    </source>
</evidence>
<dbReference type="GO" id="GO:0005886">
    <property type="term" value="C:plasma membrane"/>
    <property type="evidence" value="ECO:0007669"/>
    <property type="project" value="UniProtKB-SubCell"/>
</dbReference>
<dbReference type="KEGG" id="mpz:Marpi_1923"/>
<dbReference type="CDD" id="cd03257">
    <property type="entry name" value="ABC_NikE_OppD_transporters"/>
    <property type="match status" value="1"/>
</dbReference>
<evidence type="ECO:0000256" key="3">
    <source>
        <dbReference type="ARBA" id="ARBA00022448"/>
    </source>
</evidence>
<keyword evidence="10" id="KW-1185">Reference proteome</keyword>
<evidence type="ECO:0000256" key="6">
    <source>
        <dbReference type="ARBA" id="ARBA00022840"/>
    </source>
</evidence>
<dbReference type="EMBL" id="CP003257">
    <property type="protein sequence ID" value="AEX86303.1"/>
    <property type="molecule type" value="Genomic_DNA"/>
</dbReference>
<dbReference type="PROSITE" id="PS50893">
    <property type="entry name" value="ABC_TRANSPORTER_2"/>
    <property type="match status" value="1"/>
</dbReference>
<dbReference type="eggNOG" id="COG0444">
    <property type="taxonomic scope" value="Bacteria"/>
</dbReference>
<keyword evidence="4" id="KW-1003">Cell membrane</keyword>
<protein>
    <submittedName>
        <fullName evidence="9">Oligopeptide/dipeptide ABC transporter, ATP-binding protein</fullName>
    </submittedName>
</protein>
<dbReference type="InterPro" id="IPR003593">
    <property type="entry name" value="AAA+_ATPase"/>
</dbReference>
<dbReference type="GO" id="GO:0015833">
    <property type="term" value="P:peptide transport"/>
    <property type="evidence" value="ECO:0007669"/>
    <property type="project" value="InterPro"/>
</dbReference>
<reference evidence="9 10" key="1">
    <citation type="journal article" date="2012" name="J. Bacteriol.">
        <title>Complete Genome Sequence of the Thermophilic, Piezophilic, Heterotrophic Bacterium Marinitoga piezophila KA3.</title>
        <authorList>
            <person name="Lucas S."/>
            <person name="Han J."/>
            <person name="Lapidus A."/>
            <person name="Cheng J.F."/>
            <person name="Goodwin L.A."/>
            <person name="Pitluck S."/>
            <person name="Peters L."/>
            <person name="Mikhailova N."/>
            <person name="Teshima H."/>
            <person name="Detter J.C."/>
            <person name="Han C."/>
            <person name="Tapia R."/>
            <person name="Land M."/>
            <person name="Hauser L."/>
            <person name="Kyrpides N.C."/>
            <person name="Ivanova N."/>
            <person name="Pagani I."/>
            <person name="Vannier P."/>
            <person name="Oger P."/>
            <person name="Bartlett D.H."/>
            <person name="Noll K.M."/>
            <person name="Woyke T."/>
            <person name="Jebbar M."/>
        </authorList>
    </citation>
    <scope>NUCLEOTIDE SEQUENCE [LARGE SCALE GENOMIC DNA]</scope>
    <source>
        <strain evidence="10">DSM 14283 / JCM 11233 / KA3</strain>
    </source>
</reference>
<name>H2J6M2_MARPK</name>
<dbReference type="InterPro" id="IPR027417">
    <property type="entry name" value="P-loop_NTPase"/>
</dbReference>
<dbReference type="InterPro" id="IPR003439">
    <property type="entry name" value="ABC_transporter-like_ATP-bd"/>
</dbReference>
<keyword evidence="5" id="KW-0547">Nucleotide-binding</keyword>
<evidence type="ECO:0000259" key="8">
    <source>
        <dbReference type="PROSITE" id="PS50893"/>
    </source>
</evidence>
<dbReference type="FunFam" id="3.40.50.300:FF:000016">
    <property type="entry name" value="Oligopeptide ABC transporter ATP-binding component"/>
    <property type="match status" value="1"/>
</dbReference>
<evidence type="ECO:0000256" key="4">
    <source>
        <dbReference type="ARBA" id="ARBA00022475"/>
    </source>
</evidence>
<evidence type="ECO:0000256" key="1">
    <source>
        <dbReference type="ARBA" id="ARBA00004202"/>
    </source>
</evidence>
<dbReference type="InterPro" id="IPR017871">
    <property type="entry name" value="ABC_transporter-like_CS"/>
</dbReference>
<dbReference type="Pfam" id="PF08352">
    <property type="entry name" value="oligo_HPY"/>
    <property type="match status" value="1"/>
</dbReference>
<proteinExistence type="inferred from homology"/>